<name>D2V3Y8_NAEGR</name>
<dbReference type="GeneID" id="8849741"/>
<dbReference type="AlphaFoldDB" id="D2V3Y8"/>
<dbReference type="RefSeq" id="XP_002681028.1">
    <property type="nucleotide sequence ID" value="XM_002680982.1"/>
</dbReference>
<dbReference type="SMART" id="SM00702">
    <property type="entry name" value="P4Hc"/>
    <property type="match status" value="1"/>
</dbReference>
<dbReference type="VEuPathDB" id="AmoebaDB:NAEGRDRAFT_4203"/>
<dbReference type="Proteomes" id="UP000006671">
    <property type="component" value="Unassembled WGS sequence"/>
</dbReference>
<comment type="cofactor">
    <cofactor evidence="1">
        <name>L-ascorbate</name>
        <dbReference type="ChEBI" id="CHEBI:38290"/>
    </cofactor>
</comment>
<keyword evidence="3" id="KW-0223">Dioxygenase</keyword>
<dbReference type="Pfam" id="PF13640">
    <property type="entry name" value="2OG-FeII_Oxy_3"/>
    <property type="match status" value="1"/>
</dbReference>
<keyword evidence="2" id="KW-0479">Metal-binding</keyword>
<dbReference type="InterPro" id="IPR045054">
    <property type="entry name" value="P4HA-like"/>
</dbReference>
<dbReference type="InterPro" id="IPR044862">
    <property type="entry name" value="Pro_4_hyd_alph_FE2OG_OXY"/>
</dbReference>
<dbReference type="GO" id="GO:0005783">
    <property type="term" value="C:endoplasmic reticulum"/>
    <property type="evidence" value="ECO:0007669"/>
    <property type="project" value="TreeGrafter"/>
</dbReference>
<dbReference type="Gene3D" id="2.60.120.620">
    <property type="entry name" value="q2cbj1_9rhob like domain"/>
    <property type="match status" value="1"/>
</dbReference>
<feature type="non-terminal residue" evidence="7">
    <location>
        <position position="202"/>
    </location>
</feature>
<dbReference type="InParanoid" id="D2V3Y8"/>
<accession>D2V3Y8</accession>
<organism evidence="8">
    <name type="scientific">Naegleria gruberi</name>
    <name type="common">Amoeba</name>
    <dbReference type="NCBI Taxonomy" id="5762"/>
    <lineage>
        <taxon>Eukaryota</taxon>
        <taxon>Discoba</taxon>
        <taxon>Heterolobosea</taxon>
        <taxon>Tetramitia</taxon>
        <taxon>Eutetramitia</taxon>
        <taxon>Vahlkampfiidae</taxon>
        <taxon>Naegleria</taxon>
    </lineage>
</organism>
<keyword evidence="4" id="KW-0560">Oxidoreductase</keyword>
<evidence type="ECO:0000256" key="3">
    <source>
        <dbReference type="ARBA" id="ARBA00022964"/>
    </source>
</evidence>
<dbReference type="GO" id="GO:0031418">
    <property type="term" value="F:L-ascorbic acid binding"/>
    <property type="evidence" value="ECO:0007669"/>
    <property type="project" value="InterPro"/>
</dbReference>
<proteinExistence type="predicted"/>
<dbReference type="OMA" id="HLRVFPK"/>
<feature type="domain" description="Prolyl 4-hydroxylase alpha subunit" evidence="6">
    <location>
        <begin position="1"/>
        <end position="201"/>
    </location>
</feature>
<dbReference type="GO" id="GO:0005506">
    <property type="term" value="F:iron ion binding"/>
    <property type="evidence" value="ECO:0007669"/>
    <property type="project" value="InterPro"/>
</dbReference>
<evidence type="ECO:0000256" key="5">
    <source>
        <dbReference type="ARBA" id="ARBA00023004"/>
    </source>
</evidence>
<dbReference type="InterPro" id="IPR006620">
    <property type="entry name" value="Pro_4_hyd_alph"/>
</dbReference>
<dbReference type="PANTHER" id="PTHR10869">
    <property type="entry name" value="PROLYL 4-HYDROXYLASE ALPHA SUBUNIT"/>
    <property type="match status" value="1"/>
</dbReference>
<evidence type="ECO:0000259" key="6">
    <source>
        <dbReference type="SMART" id="SM00702"/>
    </source>
</evidence>
<feature type="non-terminal residue" evidence="7">
    <location>
        <position position="1"/>
    </location>
</feature>
<sequence length="202" mass="23566">IDNLFSEEECKSYIELAESQGFNDAPVTVGANTFKMMTDYRNNKRVILDDPNLAQQIYTKVKDFVPEFASELNVNSRKINTEFFQKCGVNERFRFYRYTSDEYFKAHFDGNFARNNVECTLENGKTYLCEESSFITMLIYLNTLEKGGETNFVNPGGEERILHSVNPKTGRVLLFVHRLLHEAEPVGEPWQFKYVLRTDIMY</sequence>
<dbReference type="EMBL" id="GG738851">
    <property type="protein sequence ID" value="EFC48284.1"/>
    <property type="molecule type" value="Genomic_DNA"/>
</dbReference>
<evidence type="ECO:0000313" key="7">
    <source>
        <dbReference type="EMBL" id="EFC48284.1"/>
    </source>
</evidence>
<dbReference type="PANTHER" id="PTHR10869:SF241">
    <property type="entry name" value="FE2OG DIOXYGENASE DOMAIN-CONTAINING PROTEIN"/>
    <property type="match status" value="1"/>
</dbReference>
<reference evidence="7 8" key="1">
    <citation type="journal article" date="2010" name="Cell">
        <title>The genome of Naegleria gruberi illuminates early eukaryotic versatility.</title>
        <authorList>
            <person name="Fritz-Laylin L.K."/>
            <person name="Prochnik S.E."/>
            <person name="Ginger M.L."/>
            <person name="Dacks J.B."/>
            <person name="Carpenter M.L."/>
            <person name="Field M.C."/>
            <person name="Kuo A."/>
            <person name="Paredez A."/>
            <person name="Chapman J."/>
            <person name="Pham J."/>
            <person name="Shu S."/>
            <person name="Neupane R."/>
            <person name="Cipriano M."/>
            <person name="Mancuso J."/>
            <person name="Tu H."/>
            <person name="Salamov A."/>
            <person name="Lindquist E."/>
            <person name="Shapiro H."/>
            <person name="Lucas S."/>
            <person name="Grigoriev I.V."/>
            <person name="Cande W.Z."/>
            <person name="Fulton C."/>
            <person name="Rokhsar D.S."/>
            <person name="Dawson S.C."/>
        </authorList>
    </citation>
    <scope>NUCLEOTIDE SEQUENCE [LARGE SCALE GENOMIC DNA]</scope>
    <source>
        <strain evidence="7 8">NEG-M</strain>
    </source>
</reference>
<evidence type="ECO:0000256" key="1">
    <source>
        <dbReference type="ARBA" id="ARBA00001961"/>
    </source>
</evidence>
<protein>
    <submittedName>
        <fullName evidence="7">Predicted protein</fullName>
    </submittedName>
</protein>
<evidence type="ECO:0000256" key="4">
    <source>
        <dbReference type="ARBA" id="ARBA00023002"/>
    </source>
</evidence>
<evidence type="ECO:0000313" key="8">
    <source>
        <dbReference type="Proteomes" id="UP000006671"/>
    </source>
</evidence>
<evidence type="ECO:0000256" key="2">
    <source>
        <dbReference type="ARBA" id="ARBA00022723"/>
    </source>
</evidence>
<dbReference type="GO" id="GO:0004656">
    <property type="term" value="F:procollagen-proline 4-dioxygenase activity"/>
    <property type="evidence" value="ECO:0007669"/>
    <property type="project" value="TreeGrafter"/>
</dbReference>
<dbReference type="OrthoDB" id="69177at2759"/>
<dbReference type="STRING" id="5762.D2V3Y8"/>
<gene>
    <name evidence="7" type="ORF">NAEGRDRAFT_4203</name>
</gene>
<keyword evidence="8" id="KW-1185">Reference proteome</keyword>
<keyword evidence="5" id="KW-0408">Iron</keyword>
<dbReference type="KEGG" id="ngr:NAEGRDRAFT_4203"/>